<reference evidence="4 5" key="1">
    <citation type="submission" date="2017-07" db="EMBL/GenBank/DDBJ databases">
        <title>Draft sequence of Rhodococcus enclensis 23b-28.</title>
        <authorList>
            <person name="Besaury L."/>
            <person name="Sancelme M."/>
            <person name="Amato P."/>
            <person name="Lallement A."/>
            <person name="Delort A.-M."/>
        </authorList>
    </citation>
    <scope>NUCLEOTIDE SEQUENCE [LARGE SCALE GENOMIC DNA]</scope>
    <source>
        <strain evidence="4 5">23b-28</strain>
    </source>
</reference>
<dbReference type="InterPro" id="IPR009597">
    <property type="entry name" value="DUF1206"/>
</dbReference>
<evidence type="ECO:0000313" key="3">
    <source>
        <dbReference type="EMBL" id="MDE8650035.1"/>
    </source>
</evidence>
<feature type="transmembrane region" description="Helical" evidence="1">
    <location>
        <begin position="203"/>
        <end position="227"/>
    </location>
</feature>
<evidence type="ECO:0000256" key="1">
    <source>
        <dbReference type="SAM" id="Phobius"/>
    </source>
</evidence>
<dbReference type="AlphaFoldDB" id="A0A069JB74"/>
<feature type="transmembrane region" description="Helical" evidence="1">
    <location>
        <begin position="33"/>
        <end position="54"/>
    </location>
</feature>
<dbReference type="Proteomes" id="UP000230886">
    <property type="component" value="Unassembled WGS sequence"/>
</dbReference>
<dbReference type="GeneID" id="64143228"/>
<comment type="caution">
    <text evidence="4">The sequence shown here is derived from an EMBL/GenBank/DDBJ whole genome shotgun (WGS) entry which is preliminary data.</text>
</comment>
<feature type="domain" description="DUF1206" evidence="2">
    <location>
        <begin position="207"/>
        <end position="274"/>
    </location>
</feature>
<proteinExistence type="predicted"/>
<feature type="domain" description="DUF1206" evidence="2">
    <location>
        <begin position="125"/>
        <end position="185"/>
    </location>
</feature>
<evidence type="ECO:0000313" key="4">
    <source>
        <dbReference type="EMBL" id="PCK28003.1"/>
    </source>
</evidence>
<feature type="transmembrane region" description="Helical" evidence="1">
    <location>
        <begin position="74"/>
        <end position="95"/>
    </location>
</feature>
<dbReference type="RefSeq" id="WP_003943056.1">
    <property type="nucleotide sequence ID" value="NZ_AP023172.1"/>
</dbReference>
<gene>
    <name evidence="4" type="ORF">CHR55_06050</name>
    <name evidence="3" type="ORF">PXH69_34295</name>
</gene>
<dbReference type="Proteomes" id="UP001217325">
    <property type="component" value="Unassembled WGS sequence"/>
</dbReference>
<keyword evidence="1" id="KW-0472">Membrane</keyword>
<sequence length="278" mass="28603">MMNKESSPHDQKSVASTAADVAQNNVFERFARAGFVVSGVVHLLIGYIAIRLALGGSGSADQSGAMAELAGKPGGVFALWVGVVAFLAMALWRLAEAALGSSSSPSSDDKKKEFFNRAKALGISLVYFGFAFTAFGFARGSGKSSSGQSAGITARLMENTLGTIALVIGGIAIIAVGVYHVYKGASQNFLDDLKGTPSNFVRRLGTVGYVAKGLAIAAVGILVLLAVNSSEPGKSSGLDGAFKTLGAQPYGVALLILAGLGIITYGLYCFVMARSTKM</sequence>
<dbReference type="Pfam" id="PF06724">
    <property type="entry name" value="DUF1206"/>
    <property type="match status" value="3"/>
</dbReference>
<name>A0A069JB74_RHOSG</name>
<evidence type="ECO:0000259" key="2">
    <source>
        <dbReference type="Pfam" id="PF06724"/>
    </source>
</evidence>
<protein>
    <submittedName>
        <fullName evidence="4">DUF1206 domain-containing protein</fullName>
    </submittedName>
</protein>
<evidence type="ECO:0000313" key="5">
    <source>
        <dbReference type="Proteomes" id="UP000230886"/>
    </source>
</evidence>
<feature type="transmembrane region" description="Helical" evidence="1">
    <location>
        <begin position="120"/>
        <end position="140"/>
    </location>
</feature>
<feature type="transmembrane region" description="Helical" evidence="1">
    <location>
        <begin position="247"/>
        <end position="271"/>
    </location>
</feature>
<feature type="domain" description="DUF1206" evidence="2">
    <location>
        <begin position="33"/>
        <end position="99"/>
    </location>
</feature>
<accession>A0A069JB74</accession>
<dbReference type="EMBL" id="NOVD01000003">
    <property type="protein sequence ID" value="PCK28003.1"/>
    <property type="molecule type" value="Genomic_DNA"/>
</dbReference>
<dbReference type="EMBL" id="JARDXE010000045">
    <property type="protein sequence ID" value="MDE8650035.1"/>
    <property type="molecule type" value="Genomic_DNA"/>
</dbReference>
<accession>A0A1C4DT37</accession>
<organism evidence="4 5">
    <name type="scientific">Rhodococcus qingshengii</name>
    <dbReference type="NCBI Taxonomy" id="334542"/>
    <lineage>
        <taxon>Bacteria</taxon>
        <taxon>Bacillati</taxon>
        <taxon>Actinomycetota</taxon>
        <taxon>Actinomycetes</taxon>
        <taxon>Mycobacteriales</taxon>
        <taxon>Nocardiaceae</taxon>
        <taxon>Rhodococcus</taxon>
        <taxon>Rhodococcus erythropolis group</taxon>
    </lineage>
</organism>
<keyword evidence="1" id="KW-0812">Transmembrane</keyword>
<reference evidence="3" key="2">
    <citation type="submission" date="2023-02" db="EMBL/GenBank/DDBJ databases">
        <title>A novel hydrolase synthesized by Rhodococcus erythropolis HQ is responsible for the detoxification of Zearalenone.</title>
        <authorList>
            <person name="Hu J."/>
            <person name="Xu J."/>
        </authorList>
    </citation>
    <scope>NUCLEOTIDE SEQUENCE</scope>
    <source>
        <strain evidence="3">HQ</strain>
    </source>
</reference>
<keyword evidence="1" id="KW-1133">Transmembrane helix</keyword>
<dbReference type="KEGG" id="rqi:C1M55_27495"/>
<feature type="transmembrane region" description="Helical" evidence="1">
    <location>
        <begin position="160"/>
        <end position="182"/>
    </location>
</feature>